<dbReference type="InterPro" id="IPR011330">
    <property type="entry name" value="Glyco_hydro/deAcase_b/a-brl"/>
</dbReference>
<proteinExistence type="predicted"/>
<dbReference type="SUPFAM" id="SSF88713">
    <property type="entry name" value="Glycoside hydrolase/deacetylase"/>
    <property type="match status" value="1"/>
</dbReference>
<dbReference type="PANTHER" id="PTHR34216:SF3">
    <property type="entry name" value="POLY-BETA-1,6-N-ACETYL-D-GLUCOSAMINE N-DEACETYLASE"/>
    <property type="match status" value="1"/>
</dbReference>
<name>A0A645AU98_9ZZZZ</name>
<dbReference type="PANTHER" id="PTHR34216">
    <property type="match status" value="1"/>
</dbReference>
<dbReference type="InterPro" id="IPR002509">
    <property type="entry name" value="NODB_dom"/>
</dbReference>
<evidence type="ECO:0000256" key="2">
    <source>
        <dbReference type="ARBA" id="ARBA00022729"/>
    </source>
</evidence>
<dbReference type="AlphaFoldDB" id="A0A645AU98"/>
<dbReference type="Pfam" id="PF01522">
    <property type="entry name" value="Polysacc_deac_1"/>
    <property type="match status" value="1"/>
</dbReference>
<dbReference type="GO" id="GO:0016810">
    <property type="term" value="F:hydrolase activity, acting on carbon-nitrogen (but not peptide) bonds"/>
    <property type="evidence" value="ECO:0007669"/>
    <property type="project" value="InterPro"/>
</dbReference>
<sequence>MIEKNSSELFLKTITKDKRTLEMFRFLVNNSMIRVINYHNTDAINSERFETEIKYFSENFHPVTIEDLDNFFKTKKWPFTKPGCIPAIFEGYRSHIDTYAKILDKYNFVGWFYIPSFFMDIPAKDQIDFCHNHRLRISTVHGYEDGRVAMNEEEIKKLSEKHVICCHTGTHYELKPNATEEELRHEIVDAKRKLEQVTGKSCDVFCWLAGEDYAHSAWAHKYLEEAGYKYVVSNLKIEKIK</sequence>
<dbReference type="EMBL" id="VSSQ01015709">
    <property type="protein sequence ID" value="MPM56338.1"/>
    <property type="molecule type" value="Genomic_DNA"/>
</dbReference>
<dbReference type="CDD" id="cd10918">
    <property type="entry name" value="CE4_NodB_like_5s_6s"/>
    <property type="match status" value="1"/>
</dbReference>
<accession>A0A645AU98</accession>
<dbReference type="GO" id="GO:0005975">
    <property type="term" value="P:carbohydrate metabolic process"/>
    <property type="evidence" value="ECO:0007669"/>
    <property type="project" value="InterPro"/>
</dbReference>
<comment type="caution">
    <text evidence="4">The sequence shown here is derived from an EMBL/GenBank/DDBJ whole genome shotgun (WGS) entry which is preliminary data.</text>
</comment>
<evidence type="ECO:0000313" key="4">
    <source>
        <dbReference type="EMBL" id="MPM56338.1"/>
    </source>
</evidence>
<dbReference type="GO" id="GO:0005576">
    <property type="term" value="C:extracellular region"/>
    <property type="evidence" value="ECO:0007669"/>
    <property type="project" value="UniProtKB-SubCell"/>
</dbReference>
<dbReference type="Gene3D" id="3.20.20.370">
    <property type="entry name" value="Glycoside hydrolase/deacetylase"/>
    <property type="match status" value="1"/>
</dbReference>
<dbReference type="InterPro" id="IPR051398">
    <property type="entry name" value="Polysacch_Deacetylase"/>
</dbReference>
<comment type="subcellular location">
    <subcellularLocation>
        <location evidence="1">Secreted</location>
    </subcellularLocation>
</comment>
<keyword evidence="2" id="KW-0732">Signal</keyword>
<reference evidence="4" key="1">
    <citation type="submission" date="2019-08" db="EMBL/GenBank/DDBJ databases">
        <authorList>
            <person name="Kucharzyk K."/>
            <person name="Murdoch R.W."/>
            <person name="Higgins S."/>
            <person name="Loffler F."/>
        </authorList>
    </citation>
    <scope>NUCLEOTIDE SEQUENCE</scope>
</reference>
<organism evidence="4">
    <name type="scientific">bioreactor metagenome</name>
    <dbReference type="NCBI Taxonomy" id="1076179"/>
    <lineage>
        <taxon>unclassified sequences</taxon>
        <taxon>metagenomes</taxon>
        <taxon>ecological metagenomes</taxon>
    </lineage>
</organism>
<feature type="domain" description="NodB homology" evidence="3">
    <location>
        <begin position="147"/>
        <end position="231"/>
    </location>
</feature>
<evidence type="ECO:0000259" key="3">
    <source>
        <dbReference type="Pfam" id="PF01522"/>
    </source>
</evidence>
<protein>
    <recommendedName>
        <fullName evidence="3">NodB homology domain-containing protein</fullName>
    </recommendedName>
</protein>
<evidence type="ECO:0000256" key="1">
    <source>
        <dbReference type="ARBA" id="ARBA00004613"/>
    </source>
</evidence>
<gene>
    <name evidence="4" type="ORF">SDC9_103140</name>
</gene>